<feature type="domain" description="AAA+ ATPase" evidence="10">
    <location>
        <begin position="57"/>
        <end position="188"/>
    </location>
</feature>
<feature type="binding site" evidence="9">
    <location>
        <position position="316"/>
    </location>
    <ligand>
        <name>DNA</name>
        <dbReference type="ChEBI" id="CHEBI:16991"/>
    </ligand>
</feature>
<keyword evidence="11" id="KW-0347">Helicase</keyword>
<dbReference type="PANTHER" id="PTHR42848:SF1">
    <property type="entry name" value="HOLLIDAY JUNCTION BRANCH MIGRATION COMPLEX SUBUNIT RUVB"/>
    <property type="match status" value="1"/>
</dbReference>
<dbReference type="SMART" id="SM00382">
    <property type="entry name" value="AAA"/>
    <property type="match status" value="1"/>
</dbReference>
<comment type="catalytic activity">
    <reaction evidence="9">
        <text>ATP + H2O = ADP + phosphate + H(+)</text>
        <dbReference type="Rhea" id="RHEA:13065"/>
        <dbReference type="ChEBI" id="CHEBI:15377"/>
        <dbReference type="ChEBI" id="CHEBI:15378"/>
        <dbReference type="ChEBI" id="CHEBI:30616"/>
        <dbReference type="ChEBI" id="CHEBI:43474"/>
        <dbReference type="ChEBI" id="CHEBI:456216"/>
    </reaction>
</comment>
<dbReference type="Pfam" id="PF05491">
    <property type="entry name" value="WHD_RuvB"/>
    <property type="match status" value="1"/>
</dbReference>
<dbReference type="GO" id="GO:0005524">
    <property type="term" value="F:ATP binding"/>
    <property type="evidence" value="ECO:0007669"/>
    <property type="project" value="UniProtKB-UniRule"/>
</dbReference>
<comment type="caution">
    <text evidence="9">Lacks conserved residue(s) required for the propagation of feature annotation.</text>
</comment>
<name>A0A0G1WXY6_9BACT</name>
<evidence type="ECO:0000256" key="7">
    <source>
        <dbReference type="ARBA" id="ARBA00023172"/>
    </source>
</evidence>
<evidence type="ECO:0000313" key="11">
    <source>
        <dbReference type="EMBL" id="KKU95173.1"/>
    </source>
</evidence>
<feature type="binding site" evidence="9">
    <location>
        <position position="71"/>
    </location>
    <ligand>
        <name>ATP</name>
        <dbReference type="ChEBI" id="CHEBI:30616"/>
    </ligand>
</feature>
<reference evidence="11 12" key="1">
    <citation type="journal article" date="2015" name="Nature">
        <title>rRNA introns, odd ribosomes, and small enigmatic genomes across a large radiation of phyla.</title>
        <authorList>
            <person name="Brown C.T."/>
            <person name="Hug L.A."/>
            <person name="Thomas B.C."/>
            <person name="Sharon I."/>
            <person name="Castelle C.J."/>
            <person name="Singh A."/>
            <person name="Wilkins M.J."/>
            <person name="Williams K.H."/>
            <person name="Banfield J.F."/>
        </authorList>
    </citation>
    <scope>NUCLEOTIDE SEQUENCE [LARGE SCALE GENOMIC DNA]</scope>
</reference>
<dbReference type="GO" id="GO:0006281">
    <property type="term" value="P:DNA repair"/>
    <property type="evidence" value="ECO:0007669"/>
    <property type="project" value="UniProtKB-UniRule"/>
</dbReference>
<keyword evidence="6 9" id="KW-0238">DNA-binding</keyword>
<dbReference type="GO" id="GO:0016887">
    <property type="term" value="F:ATP hydrolysis activity"/>
    <property type="evidence" value="ECO:0007669"/>
    <property type="project" value="RHEA"/>
</dbReference>
<dbReference type="Gene3D" id="1.10.10.10">
    <property type="entry name" value="Winged helix-like DNA-binding domain superfamily/Winged helix DNA-binding domain"/>
    <property type="match status" value="1"/>
</dbReference>
<evidence type="ECO:0000256" key="5">
    <source>
        <dbReference type="ARBA" id="ARBA00022840"/>
    </source>
</evidence>
<accession>A0A0G1WXY6</accession>
<dbReference type="Pfam" id="PF05496">
    <property type="entry name" value="RuvB_N"/>
    <property type="match status" value="1"/>
</dbReference>
<dbReference type="GO" id="GO:0006310">
    <property type="term" value="P:DNA recombination"/>
    <property type="evidence" value="ECO:0007669"/>
    <property type="project" value="UniProtKB-UniRule"/>
</dbReference>
<feature type="binding site" evidence="9">
    <location>
        <position position="27"/>
    </location>
    <ligand>
        <name>ATP</name>
        <dbReference type="ChEBI" id="CHEBI:30616"/>
    </ligand>
</feature>
<comment type="subunit">
    <text evidence="9">Homohexamer. Forms an RuvA(8)-RuvB(12)-Holliday junction (HJ) complex. HJ DNA is sandwiched between 2 RuvA tetramers; dsDNA enters through RuvA and exits via RuvB. An RuvB hexamer assembles on each DNA strand where it exits the tetramer. Each RuvB hexamer is contacted by two RuvA subunits (via domain III) on 2 adjacent RuvB subunits; this complex drives branch migration. In the full resolvosome a probable DNA-RuvA(4)-RuvB(12)-RuvC(2) complex forms which resolves the HJ.</text>
</comment>
<dbReference type="GO" id="GO:0000400">
    <property type="term" value="F:four-way junction DNA binding"/>
    <property type="evidence" value="ECO:0007669"/>
    <property type="project" value="UniProtKB-UniRule"/>
</dbReference>
<dbReference type="HAMAP" id="MF_00016">
    <property type="entry name" value="DNA_HJ_migration_RuvB"/>
    <property type="match status" value="1"/>
</dbReference>
<dbReference type="EC" id="3.6.4.-" evidence="9"/>
<keyword evidence="1 9" id="KW-0963">Cytoplasm</keyword>
<comment type="function">
    <text evidence="9">The RuvA-RuvB-RuvC complex processes Holliday junction (HJ) DNA during genetic recombination and DNA repair, while the RuvA-RuvB complex plays an important role in the rescue of blocked DNA replication forks via replication fork reversal (RFR). RuvA specifically binds to HJ cruciform DNA, conferring on it an open structure. The RuvB hexamer acts as an ATP-dependent pump, pulling dsDNA into and through the RuvAB complex. RuvB forms 2 homohexamers on either side of HJ DNA bound by 1 or 2 RuvA tetramers; 4 subunits per hexamer contact DNA at a time. Coordinated motions by a converter formed by DNA-disengaged RuvB subunits stimulates ATP hydrolysis and nucleotide exchange. Immobilization of the converter enables RuvB to convert the ATP-contained energy into a lever motion, pulling 2 nucleotides of DNA out of the RuvA tetramer per ATP hydrolyzed, thus driving DNA branch migration. The RuvB motors rotate together with the DNA substrate, which together with the progressing nucleotide cycle form the mechanistic basis for DNA recombination by continuous HJ branch migration. Branch migration allows RuvC to scan DNA until it finds its consensus sequence, where it cleaves and resolves cruciform DNA.</text>
</comment>
<evidence type="ECO:0000256" key="1">
    <source>
        <dbReference type="ARBA" id="ARBA00022490"/>
    </source>
</evidence>
<keyword evidence="3 9" id="KW-0227">DNA damage</keyword>
<dbReference type="Gene3D" id="3.40.50.300">
    <property type="entry name" value="P-loop containing nucleotide triphosphate hydrolases"/>
    <property type="match status" value="1"/>
</dbReference>
<feature type="binding site" evidence="9">
    <location>
        <position position="177"/>
    </location>
    <ligand>
        <name>ATP</name>
        <dbReference type="ChEBI" id="CHEBI:30616"/>
    </ligand>
</feature>
<sequence length="345" mass="37838">MKSAKPIKESVLEPPTPEEERLLTSLRAKTWKEFQGQESVVEALHIAIAAAKKRKEALEHILLYGPPGLGKTSLAHIIGHEMGATVRVTSGPALERAGDLASILTNLEPGDILFIDEIHRLNKVVEETLYPAMEDYALDIVIGKGPAARTLRLDLPQFTIVGATTRIGLLSAPIRDRFGVISRLSFYDPEHLEQILINAAKKLRIPLHEKPRKALAKRSRGTPRIALRLLKRVRDVAQVEGNGTITDDILARALSMMEVDDAGLDASDRRLLTVIVDKFGGGPVGIETVAAALSEDVGTVEEVLEPFLMQIGFLKRTPRGRMATPATFKHLGKPLPKNFQGELFT</sequence>
<dbReference type="CDD" id="cd00009">
    <property type="entry name" value="AAA"/>
    <property type="match status" value="1"/>
</dbReference>
<evidence type="ECO:0000313" key="12">
    <source>
        <dbReference type="Proteomes" id="UP000034661"/>
    </source>
</evidence>
<gene>
    <name evidence="9" type="primary">ruvB</name>
    <name evidence="11" type="ORF">UY27_C0025G0005</name>
</gene>
<feature type="binding site" evidence="9">
    <location>
        <position position="68"/>
    </location>
    <ligand>
        <name>ATP</name>
        <dbReference type="ChEBI" id="CHEBI:30616"/>
    </ligand>
</feature>
<dbReference type="Gene3D" id="1.10.8.60">
    <property type="match status" value="1"/>
</dbReference>
<dbReference type="AlphaFoldDB" id="A0A0G1WXY6"/>
<evidence type="ECO:0000256" key="2">
    <source>
        <dbReference type="ARBA" id="ARBA00022741"/>
    </source>
</evidence>
<evidence type="ECO:0000259" key="10">
    <source>
        <dbReference type="SMART" id="SM00382"/>
    </source>
</evidence>
<feature type="region of interest" description="Head domain (RuvB-H)" evidence="9">
    <location>
        <begin position="261"/>
        <end position="345"/>
    </location>
</feature>
<keyword evidence="4 9" id="KW-0378">Hydrolase</keyword>
<keyword evidence="5 9" id="KW-0067">ATP-binding</keyword>
<feature type="binding site" evidence="9">
    <location>
        <position position="26"/>
    </location>
    <ligand>
        <name>ATP</name>
        <dbReference type="ChEBI" id="CHEBI:30616"/>
    </ligand>
</feature>
<organism evidence="11 12">
    <name type="scientific">Candidatus Gottesmanbacteria bacterium GW2011_GWA1_48_13</name>
    <dbReference type="NCBI Taxonomy" id="1618439"/>
    <lineage>
        <taxon>Bacteria</taxon>
        <taxon>Candidatus Gottesmaniibacteriota</taxon>
    </lineage>
</organism>
<dbReference type="EMBL" id="LCPJ01000025">
    <property type="protein sequence ID" value="KKU95173.1"/>
    <property type="molecule type" value="Genomic_DNA"/>
</dbReference>
<feature type="binding site" evidence="9">
    <location>
        <position position="72"/>
    </location>
    <ligand>
        <name>ATP</name>
        <dbReference type="ChEBI" id="CHEBI:30616"/>
    </ligand>
</feature>
<dbReference type="InterPro" id="IPR008823">
    <property type="entry name" value="RuvB_wg_C"/>
</dbReference>
<dbReference type="InterPro" id="IPR027417">
    <property type="entry name" value="P-loop_NTPase"/>
</dbReference>
<evidence type="ECO:0000256" key="8">
    <source>
        <dbReference type="ARBA" id="ARBA00023204"/>
    </source>
</evidence>
<comment type="domain">
    <text evidence="9">Has 3 domains, the large (RuvB-L) and small ATPase (RuvB-S) domains and the C-terminal head (RuvB-H) domain. The head domain binds DNA, while the ATPase domains jointly bind ATP, ADP or are empty depending on the state of the subunit in the translocation cycle. During a single DNA translocation step the structure of each domain remains the same, but their relative positions change.</text>
</comment>
<evidence type="ECO:0000256" key="6">
    <source>
        <dbReference type="ARBA" id="ARBA00023125"/>
    </source>
</evidence>
<dbReference type="NCBIfam" id="TIGR00635">
    <property type="entry name" value="ruvB"/>
    <property type="match status" value="1"/>
</dbReference>
<proteinExistence type="inferred from homology"/>
<dbReference type="Pfam" id="PF17864">
    <property type="entry name" value="AAA_lid_4"/>
    <property type="match status" value="1"/>
</dbReference>
<comment type="subcellular location">
    <subcellularLocation>
        <location evidence="9">Cytoplasm</location>
    </subcellularLocation>
</comment>
<dbReference type="InterPro" id="IPR008824">
    <property type="entry name" value="RuvB-like_N"/>
</dbReference>
<dbReference type="InterPro" id="IPR004605">
    <property type="entry name" value="DNA_helicase_Holl-junc_RuvB"/>
</dbReference>
<dbReference type="NCBIfam" id="NF000868">
    <property type="entry name" value="PRK00080.1"/>
    <property type="match status" value="1"/>
</dbReference>
<dbReference type="InterPro" id="IPR003593">
    <property type="entry name" value="AAA+_ATPase"/>
</dbReference>
<dbReference type="PANTHER" id="PTHR42848">
    <property type="match status" value="1"/>
</dbReference>
<protein>
    <recommendedName>
        <fullName evidence="9">Holliday junction branch migration complex subunit RuvB</fullName>
        <ecNumber evidence="9">3.6.4.-</ecNumber>
    </recommendedName>
</protein>
<feature type="binding site" evidence="9">
    <location>
        <position position="187"/>
    </location>
    <ligand>
        <name>ATP</name>
        <dbReference type="ChEBI" id="CHEBI:30616"/>
    </ligand>
</feature>
<keyword evidence="8 9" id="KW-0234">DNA repair</keyword>
<feature type="binding site" evidence="9">
    <location>
        <position position="321"/>
    </location>
    <ligand>
        <name>DNA</name>
        <dbReference type="ChEBI" id="CHEBI:16991"/>
    </ligand>
</feature>
<keyword evidence="7 9" id="KW-0233">DNA recombination</keyword>
<evidence type="ECO:0000256" key="9">
    <source>
        <dbReference type="HAMAP-Rule" id="MF_00016"/>
    </source>
</evidence>
<feature type="region of interest" description="Small ATPAse domain (RuvB-S)" evidence="9">
    <location>
        <begin position="188"/>
        <end position="258"/>
    </location>
</feature>
<feature type="binding site" evidence="9">
    <location>
        <position position="224"/>
    </location>
    <ligand>
        <name>ATP</name>
        <dbReference type="ChEBI" id="CHEBI:30616"/>
    </ligand>
</feature>
<feature type="binding site" evidence="9">
    <location>
        <position position="73"/>
    </location>
    <ligand>
        <name>ATP</name>
        <dbReference type="ChEBI" id="CHEBI:30616"/>
    </ligand>
</feature>
<evidence type="ECO:0000256" key="4">
    <source>
        <dbReference type="ARBA" id="ARBA00022801"/>
    </source>
</evidence>
<dbReference type="GO" id="GO:0009378">
    <property type="term" value="F:four-way junction helicase activity"/>
    <property type="evidence" value="ECO:0007669"/>
    <property type="project" value="InterPro"/>
</dbReference>
<feature type="binding site" evidence="9">
    <location>
        <position position="72"/>
    </location>
    <ligand>
        <name>Mg(2+)</name>
        <dbReference type="ChEBI" id="CHEBI:18420"/>
    </ligand>
</feature>
<dbReference type="Proteomes" id="UP000034661">
    <property type="component" value="Unassembled WGS sequence"/>
</dbReference>
<dbReference type="SUPFAM" id="SSF46785">
    <property type="entry name" value="Winged helix' DNA-binding domain"/>
    <property type="match status" value="1"/>
</dbReference>
<comment type="caution">
    <text evidence="11">The sequence shown here is derived from an EMBL/GenBank/DDBJ whole genome shotgun (WGS) entry which is preliminary data.</text>
</comment>
<feature type="binding site" evidence="9">
    <location>
        <begin position="134"/>
        <end position="136"/>
    </location>
    <ligand>
        <name>ATP</name>
        <dbReference type="ChEBI" id="CHEBI:30616"/>
    </ligand>
</feature>
<keyword evidence="2 9" id="KW-0547">Nucleotide-binding</keyword>
<dbReference type="InterPro" id="IPR041445">
    <property type="entry name" value="AAA_lid_4"/>
</dbReference>
<dbReference type="SUPFAM" id="SSF52540">
    <property type="entry name" value="P-loop containing nucleoside triphosphate hydrolases"/>
    <property type="match status" value="1"/>
</dbReference>
<evidence type="ECO:0000256" key="3">
    <source>
        <dbReference type="ARBA" id="ARBA00022763"/>
    </source>
</evidence>
<dbReference type="GO" id="GO:0005737">
    <property type="term" value="C:cytoplasm"/>
    <property type="evidence" value="ECO:0007669"/>
    <property type="project" value="UniProtKB-SubCell"/>
</dbReference>
<dbReference type="PATRIC" id="fig|1618439.3.peg.570"/>
<dbReference type="InterPro" id="IPR036390">
    <property type="entry name" value="WH_DNA-bd_sf"/>
</dbReference>
<dbReference type="InterPro" id="IPR036388">
    <property type="entry name" value="WH-like_DNA-bd_sf"/>
</dbReference>
<dbReference type="GO" id="GO:0048476">
    <property type="term" value="C:Holliday junction resolvase complex"/>
    <property type="evidence" value="ECO:0007669"/>
    <property type="project" value="UniProtKB-UniRule"/>
</dbReference>
<comment type="similarity">
    <text evidence="9">Belongs to the RuvB family.</text>
</comment>